<feature type="region of interest" description="Disordered" evidence="1">
    <location>
        <begin position="172"/>
        <end position="205"/>
    </location>
</feature>
<dbReference type="SUPFAM" id="SSF53098">
    <property type="entry name" value="Ribonuclease H-like"/>
    <property type="match status" value="1"/>
</dbReference>
<dbReference type="AlphaFoldDB" id="A0A6L2P774"/>
<evidence type="ECO:0000256" key="1">
    <source>
        <dbReference type="SAM" id="MobiDB-lite"/>
    </source>
</evidence>
<organism evidence="3">
    <name type="scientific">Tanacetum cinerariifolium</name>
    <name type="common">Dalmatian daisy</name>
    <name type="synonym">Chrysanthemum cinerariifolium</name>
    <dbReference type="NCBI Taxonomy" id="118510"/>
    <lineage>
        <taxon>Eukaryota</taxon>
        <taxon>Viridiplantae</taxon>
        <taxon>Streptophyta</taxon>
        <taxon>Embryophyta</taxon>
        <taxon>Tracheophyta</taxon>
        <taxon>Spermatophyta</taxon>
        <taxon>Magnoliopsida</taxon>
        <taxon>eudicotyledons</taxon>
        <taxon>Gunneridae</taxon>
        <taxon>Pentapetalae</taxon>
        <taxon>asterids</taxon>
        <taxon>campanulids</taxon>
        <taxon>Asterales</taxon>
        <taxon>Asteraceae</taxon>
        <taxon>Asteroideae</taxon>
        <taxon>Anthemideae</taxon>
        <taxon>Anthemidinae</taxon>
        <taxon>Tanacetum</taxon>
    </lineage>
</organism>
<accession>A0A6L2P774</accession>
<dbReference type="Pfam" id="PF25597">
    <property type="entry name" value="SH3_retrovirus"/>
    <property type="match status" value="1"/>
</dbReference>
<dbReference type="PANTHER" id="PTHR42648:SF21">
    <property type="entry name" value="CYSTEINE-RICH RLK (RECEPTOR-LIKE PROTEIN KINASE) 8"/>
    <property type="match status" value="1"/>
</dbReference>
<protein>
    <recommendedName>
        <fullName evidence="2">Retroviral polymerase SH3-like domain-containing protein</fullName>
    </recommendedName>
</protein>
<feature type="compositionally biased region" description="Basic and acidic residues" evidence="1">
    <location>
        <begin position="183"/>
        <end position="198"/>
    </location>
</feature>
<dbReference type="PANTHER" id="PTHR42648">
    <property type="entry name" value="TRANSPOSASE, PUTATIVE-RELATED"/>
    <property type="match status" value="1"/>
</dbReference>
<name>A0A6L2P774_TANCI</name>
<evidence type="ECO:0000313" key="3">
    <source>
        <dbReference type="EMBL" id="GEU92694.1"/>
    </source>
</evidence>
<dbReference type="InterPro" id="IPR039537">
    <property type="entry name" value="Retrotran_Ty1/copia-like"/>
</dbReference>
<reference evidence="3" key="1">
    <citation type="journal article" date="2019" name="Sci. Rep.">
        <title>Draft genome of Tanacetum cinerariifolium, the natural source of mosquito coil.</title>
        <authorList>
            <person name="Yamashiro T."/>
            <person name="Shiraishi A."/>
            <person name="Satake H."/>
            <person name="Nakayama K."/>
        </authorList>
    </citation>
    <scope>NUCLEOTIDE SEQUENCE</scope>
</reference>
<sequence length="289" mass="32947">MRIESINGKKNILVIVNDYSQYTWTHFLRSKDETPEVLKDFLKMIQRNLQAQVIIVQTDRATESLIIPRHKKTSYHVINEKKPTVKHLHIFGCTCYITKDDENLNKIKEKGDPCILVGYSTQSKGHRVYNKRTKLIVESIHINFDELKEMTMTFNDNTSGLSPQWQMASGYDNFTPAPQLQKTSDHNSSKLKIQDHNNEPSSSKLVLNDSPPVDIDAPSLQELHLLFSPLFEEYFTVGNQCVSKSFALSDNSIQQDTQPTLNVQTTTKPIIQPTTIDPEENNIDQAADA</sequence>
<comment type="caution">
    <text evidence="3">The sequence shown here is derived from an EMBL/GenBank/DDBJ whole genome shotgun (WGS) entry which is preliminary data.</text>
</comment>
<dbReference type="EMBL" id="BKCJ010010689">
    <property type="protein sequence ID" value="GEU92694.1"/>
    <property type="molecule type" value="Genomic_DNA"/>
</dbReference>
<dbReference type="InterPro" id="IPR057670">
    <property type="entry name" value="SH3_retrovirus"/>
</dbReference>
<dbReference type="InterPro" id="IPR012337">
    <property type="entry name" value="RNaseH-like_sf"/>
</dbReference>
<gene>
    <name evidence="3" type="ORF">Tci_064672</name>
</gene>
<feature type="domain" description="Retroviral polymerase SH3-like" evidence="2">
    <location>
        <begin position="93"/>
        <end position="149"/>
    </location>
</feature>
<evidence type="ECO:0000259" key="2">
    <source>
        <dbReference type="Pfam" id="PF25597"/>
    </source>
</evidence>
<proteinExistence type="predicted"/>